<dbReference type="InterPro" id="IPR019153">
    <property type="entry name" value="DDRGK_dom-contain"/>
</dbReference>
<keyword evidence="5" id="KW-0833">Ubl conjugation pathway</keyword>
<evidence type="ECO:0000313" key="12">
    <source>
        <dbReference type="Proteomes" id="UP000242188"/>
    </source>
</evidence>
<dbReference type="Pfam" id="PF09756">
    <property type="entry name" value="DDRGK"/>
    <property type="match status" value="1"/>
</dbReference>
<dbReference type="PANTHER" id="PTHR48176">
    <property type="entry name" value="DDRGK DOMAIN-CONTAINING PROTEIN 1"/>
    <property type="match status" value="1"/>
</dbReference>
<evidence type="ECO:0000313" key="11">
    <source>
        <dbReference type="EMBL" id="OWF49482.1"/>
    </source>
</evidence>
<comment type="subcellular location">
    <subcellularLocation>
        <location evidence="1">Endoplasmic reticulum membrane</location>
        <topology evidence="1">Single-pass membrane protein</topology>
    </subcellularLocation>
</comment>
<feature type="region of interest" description="Disordered" evidence="9">
    <location>
        <begin position="33"/>
        <end position="160"/>
    </location>
</feature>
<dbReference type="STRING" id="6573.A0A210QL54"/>
<gene>
    <name evidence="11" type="ORF">KP79_PYT17535</name>
</gene>
<dbReference type="FunFam" id="1.10.10.10:FF:000143">
    <property type="entry name" value="DDRGK domain-containing protein 1"/>
    <property type="match status" value="1"/>
</dbReference>
<evidence type="ECO:0000256" key="7">
    <source>
        <dbReference type="ARBA" id="ARBA00022989"/>
    </source>
</evidence>
<protein>
    <recommendedName>
        <fullName evidence="3">DDRGK domain-containing protein 1</fullName>
    </recommendedName>
</protein>
<sequence>MAPVDPFTVYISVIAVIAIALVIISIILKTKKKDNKNEQQGPRPGAVRQEVDNVPGGVRRRAPRRGRMQRRRNDDSDGEGDDSDLDVDGEDGTFKFEDVLPAGKGKKWEAKQQAKAERKEQRLMMEEEREEKKKREKLLEKQRKEEEDRQKAEDKIKEEEEKLLKEEEERREHEEYLKIKESFIVEDEGEADLEADLNSQSLLQEFIEHIKTSKVVMLEDLASHFKIRTQDAIDRVQDLVAEGRLTGVIDDRGKFIYITVEELQTIAKYIKQHGRVSITELAESSNRLINLNPDTTSLSSSQAAEVSA</sequence>
<evidence type="ECO:0000256" key="3">
    <source>
        <dbReference type="ARBA" id="ARBA00018218"/>
    </source>
</evidence>
<dbReference type="Proteomes" id="UP000242188">
    <property type="component" value="Unassembled WGS sequence"/>
</dbReference>
<dbReference type="PANTHER" id="PTHR48176:SF1">
    <property type="entry name" value="DDRGK DOMAIN-CONTAINING PROTEIN 1"/>
    <property type="match status" value="1"/>
</dbReference>
<dbReference type="GO" id="GO:0044389">
    <property type="term" value="F:ubiquitin-like protein ligase binding"/>
    <property type="evidence" value="ECO:0007669"/>
    <property type="project" value="TreeGrafter"/>
</dbReference>
<dbReference type="SUPFAM" id="SSF46785">
    <property type="entry name" value="Winged helix' DNA-binding domain"/>
    <property type="match status" value="1"/>
</dbReference>
<evidence type="ECO:0000256" key="1">
    <source>
        <dbReference type="ARBA" id="ARBA00004389"/>
    </source>
</evidence>
<evidence type="ECO:0000256" key="10">
    <source>
        <dbReference type="SAM" id="Phobius"/>
    </source>
</evidence>
<feature type="compositionally biased region" description="Acidic residues" evidence="9">
    <location>
        <begin position="76"/>
        <end position="91"/>
    </location>
</feature>
<comment type="caution">
    <text evidence="11">The sequence shown here is derived from an EMBL/GenBank/DDBJ whole genome shotgun (WGS) entry which is preliminary data.</text>
</comment>
<keyword evidence="12" id="KW-1185">Reference proteome</keyword>
<name>A0A210QL54_MIZYE</name>
<dbReference type="InterPro" id="IPR036388">
    <property type="entry name" value="WH-like_DNA-bd_sf"/>
</dbReference>
<evidence type="ECO:0000256" key="5">
    <source>
        <dbReference type="ARBA" id="ARBA00022786"/>
    </source>
</evidence>
<dbReference type="InterPro" id="IPR050899">
    <property type="entry name" value="DDRGK_domain-containing"/>
</dbReference>
<evidence type="ECO:0000256" key="4">
    <source>
        <dbReference type="ARBA" id="ARBA00022692"/>
    </source>
</evidence>
<keyword evidence="8 10" id="KW-0472">Membrane</keyword>
<dbReference type="Gene3D" id="1.10.10.10">
    <property type="entry name" value="Winged helix-like DNA-binding domain superfamily/Winged helix DNA-binding domain"/>
    <property type="match status" value="1"/>
</dbReference>
<comment type="similarity">
    <text evidence="2">Belongs to the DDRGK1 family.</text>
</comment>
<evidence type="ECO:0000256" key="8">
    <source>
        <dbReference type="ARBA" id="ARBA00023136"/>
    </source>
</evidence>
<feature type="compositionally biased region" description="Basic and acidic residues" evidence="9">
    <location>
        <begin position="106"/>
        <end position="160"/>
    </location>
</feature>
<organism evidence="11 12">
    <name type="scientific">Mizuhopecten yessoensis</name>
    <name type="common">Japanese scallop</name>
    <name type="synonym">Patinopecten yessoensis</name>
    <dbReference type="NCBI Taxonomy" id="6573"/>
    <lineage>
        <taxon>Eukaryota</taxon>
        <taxon>Metazoa</taxon>
        <taxon>Spiralia</taxon>
        <taxon>Lophotrochozoa</taxon>
        <taxon>Mollusca</taxon>
        <taxon>Bivalvia</taxon>
        <taxon>Autobranchia</taxon>
        <taxon>Pteriomorphia</taxon>
        <taxon>Pectinida</taxon>
        <taxon>Pectinoidea</taxon>
        <taxon>Pectinidae</taxon>
        <taxon>Mizuhopecten</taxon>
    </lineage>
</organism>
<dbReference type="InterPro" id="IPR036390">
    <property type="entry name" value="WH_DNA-bd_sf"/>
</dbReference>
<keyword evidence="6" id="KW-0256">Endoplasmic reticulum</keyword>
<dbReference type="GO" id="GO:0005789">
    <property type="term" value="C:endoplasmic reticulum membrane"/>
    <property type="evidence" value="ECO:0007669"/>
    <property type="project" value="UniProtKB-SubCell"/>
</dbReference>
<feature type="compositionally biased region" description="Basic residues" evidence="9">
    <location>
        <begin position="58"/>
        <end position="70"/>
    </location>
</feature>
<keyword evidence="4 10" id="KW-0812">Transmembrane</keyword>
<reference evidence="11 12" key="1">
    <citation type="journal article" date="2017" name="Nat. Ecol. Evol.">
        <title>Scallop genome provides insights into evolution of bilaterian karyotype and development.</title>
        <authorList>
            <person name="Wang S."/>
            <person name="Zhang J."/>
            <person name="Jiao W."/>
            <person name="Li J."/>
            <person name="Xun X."/>
            <person name="Sun Y."/>
            <person name="Guo X."/>
            <person name="Huan P."/>
            <person name="Dong B."/>
            <person name="Zhang L."/>
            <person name="Hu X."/>
            <person name="Sun X."/>
            <person name="Wang J."/>
            <person name="Zhao C."/>
            <person name="Wang Y."/>
            <person name="Wang D."/>
            <person name="Huang X."/>
            <person name="Wang R."/>
            <person name="Lv J."/>
            <person name="Li Y."/>
            <person name="Zhang Z."/>
            <person name="Liu B."/>
            <person name="Lu W."/>
            <person name="Hui Y."/>
            <person name="Liang J."/>
            <person name="Zhou Z."/>
            <person name="Hou R."/>
            <person name="Li X."/>
            <person name="Liu Y."/>
            <person name="Li H."/>
            <person name="Ning X."/>
            <person name="Lin Y."/>
            <person name="Zhao L."/>
            <person name="Xing Q."/>
            <person name="Dou J."/>
            <person name="Li Y."/>
            <person name="Mao J."/>
            <person name="Guo H."/>
            <person name="Dou H."/>
            <person name="Li T."/>
            <person name="Mu C."/>
            <person name="Jiang W."/>
            <person name="Fu Q."/>
            <person name="Fu X."/>
            <person name="Miao Y."/>
            <person name="Liu J."/>
            <person name="Yu Q."/>
            <person name="Li R."/>
            <person name="Liao H."/>
            <person name="Li X."/>
            <person name="Kong Y."/>
            <person name="Jiang Z."/>
            <person name="Chourrout D."/>
            <person name="Li R."/>
            <person name="Bao Z."/>
        </authorList>
    </citation>
    <scope>NUCLEOTIDE SEQUENCE [LARGE SCALE GENOMIC DNA]</scope>
    <source>
        <strain evidence="11 12">PY_sf001</strain>
    </source>
</reference>
<dbReference type="AlphaFoldDB" id="A0A210QL54"/>
<keyword evidence="7 10" id="KW-1133">Transmembrane helix</keyword>
<dbReference type="OrthoDB" id="2285710at2759"/>
<dbReference type="SMART" id="SM01128">
    <property type="entry name" value="DDRGK"/>
    <property type="match status" value="1"/>
</dbReference>
<accession>A0A210QL54</accession>
<evidence type="ECO:0000256" key="6">
    <source>
        <dbReference type="ARBA" id="ARBA00022824"/>
    </source>
</evidence>
<evidence type="ECO:0000256" key="2">
    <source>
        <dbReference type="ARBA" id="ARBA00009829"/>
    </source>
</evidence>
<feature type="transmembrane region" description="Helical" evidence="10">
    <location>
        <begin position="6"/>
        <end position="28"/>
    </location>
</feature>
<evidence type="ECO:0000256" key="9">
    <source>
        <dbReference type="SAM" id="MobiDB-lite"/>
    </source>
</evidence>
<proteinExistence type="inferred from homology"/>
<dbReference type="EMBL" id="NEDP02003088">
    <property type="protein sequence ID" value="OWF49482.1"/>
    <property type="molecule type" value="Genomic_DNA"/>
</dbReference>